<dbReference type="AlphaFoldDB" id="A0A498RGM9"/>
<reference evidence="2 3" key="1">
    <citation type="submission" date="2018-06" db="EMBL/GenBank/DDBJ databases">
        <authorList>
            <person name="Strepis N."/>
        </authorList>
    </citation>
    <scope>NUCLEOTIDE SEQUENCE [LARGE SCALE GENOMIC DNA]</scope>
    <source>
        <strain evidence="2">LUCI</strain>
    </source>
</reference>
<evidence type="ECO:0000313" key="2">
    <source>
        <dbReference type="EMBL" id="VBB09232.1"/>
    </source>
</evidence>
<evidence type="ECO:0000256" key="1">
    <source>
        <dbReference type="SAM" id="MobiDB-lite"/>
    </source>
</evidence>
<evidence type="ECO:0000313" key="3">
    <source>
        <dbReference type="Proteomes" id="UP000277811"/>
    </source>
</evidence>
<feature type="region of interest" description="Disordered" evidence="1">
    <location>
        <begin position="1"/>
        <end position="29"/>
    </location>
</feature>
<gene>
    <name evidence="2" type="ORF">LUCI_4522</name>
</gene>
<dbReference type="Proteomes" id="UP000277811">
    <property type="component" value="Unassembled WGS sequence"/>
</dbReference>
<dbReference type="OrthoDB" id="7182479at2"/>
<sequence length="100" mass="11379">MVTAVDAESESDNSNEASATPLAPSGHGLLRITMSDSSEREYELSDDEINKFIEWCNRTVGTGNAYYAFDKTYNVGEFKNRKEYLMFEQIISFEVMELTK</sequence>
<keyword evidence="3" id="KW-1185">Reference proteome</keyword>
<dbReference type="RefSeq" id="WP_122630043.1">
    <property type="nucleotide sequence ID" value="NZ_UPPP01000114.1"/>
</dbReference>
<name>A0A498RGM9_9FIRM</name>
<organism evidence="2 3">
    <name type="scientific">Lucifera butyrica</name>
    <dbReference type="NCBI Taxonomy" id="1351585"/>
    <lineage>
        <taxon>Bacteria</taxon>
        <taxon>Bacillati</taxon>
        <taxon>Bacillota</taxon>
        <taxon>Negativicutes</taxon>
        <taxon>Veillonellales</taxon>
        <taxon>Veillonellaceae</taxon>
        <taxon>Lucifera</taxon>
    </lineage>
</organism>
<accession>A0A498RGM9</accession>
<protein>
    <submittedName>
        <fullName evidence="2">Uncharacterized protein</fullName>
    </submittedName>
</protein>
<dbReference type="EMBL" id="UPPP01000114">
    <property type="protein sequence ID" value="VBB09232.1"/>
    <property type="molecule type" value="Genomic_DNA"/>
</dbReference>
<proteinExistence type="predicted"/>